<feature type="signal peptide" evidence="1">
    <location>
        <begin position="1"/>
        <end position="18"/>
    </location>
</feature>
<evidence type="ECO:0000313" key="2">
    <source>
        <dbReference type="EMBL" id="KTD45659.1"/>
    </source>
</evidence>
<keyword evidence="3" id="KW-1185">Reference proteome</keyword>
<dbReference type="STRING" id="458.Lrub_2456"/>
<reference evidence="2 3" key="1">
    <citation type="submission" date="2015-11" db="EMBL/GenBank/DDBJ databases">
        <title>Genomic analysis of 38 Legionella species identifies large and diverse effector repertoires.</title>
        <authorList>
            <person name="Burstein D."/>
            <person name="Amaro F."/>
            <person name="Zusman T."/>
            <person name="Lifshitz Z."/>
            <person name="Cohen O."/>
            <person name="Gilbert J.A."/>
            <person name="Pupko T."/>
            <person name="Shuman H.A."/>
            <person name="Segal G."/>
        </authorList>
    </citation>
    <scope>NUCLEOTIDE SEQUENCE [LARGE SCALE GENOMIC DNA]</scope>
    <source>
        <strain evidence="2 3">WA-270A-C2</strain>
    </source>
</reference>
<dbReference type="EMBL" id="LNYT01000022">
    <property type="protein sequence ID" value="KTD45659.1"/>
    <property type="molecule type" value="Genomic_DNA"/>
</dbReference>
<name>A0A0W0XM76_9GAMM</name>
<evidence type="ECO:0008006" key="4">
    <source>
        <dbReference type="Google" id="ProtNLM"/>
    </source>
</evidence>
<dbReference type="OrthoDB" id="8450433at2"/>
<sequence>MKKGLAVLMVFLGFPVFAGTKTMECVLQGVSERVIFALPEKAGEMPSIDFVYPVKVSLYSLRDNNLLLMAVDSEDSSRPRLFISAQKTANQSGYDGQFMTDAGGNALQVDNGPVRCHLKQLNRPE</sequence>
<accession>A0A0W0XM76</accession>
<dbReference type="AlphaFoldDB" id="A0A0W0XM76"/>
<dbReference type="Proteomes" id="UP000054608">
    <property type="component" value="Unassembled WGS sequence"/>
</dbReference>
<keyword evidence="1" id="KW-0732">Signal</keyword>
<protein>
    <recommendedName>
        <fullName evidence="4">C-type lysozyme inhibitor domain-containing protein</fullName>
    </recommendedName>
</protein>
<comment type="caution">
    <text evidence="2">The sequence shown here is derived from an EMBL/GenBank/DDBJ whole genome shotgun (WGS) entry which is preliminary data.</text>
</comment>
<gene>
    <name evidence="2" type="ORF">Lrub_2456</name>
</gene>
<dbReference type="RefSeq" id="WP_058532432.1">
    <property type="nucleotide sequence ID" value="NZ_CAAAIN010000009.1"/>
</dbReference>
<dbReference type="PATRIC" id="fig|458.5.peg.2558"/>
<proteinExistence type="predicted"/>
<evidence type="ECO:0000313" key="3">
    <source>
        <dbReference type="Proteomes" id="UP000054608"/>
    </source>
</evidence>
<organism evidence="2 3">
    <name type="scientific">Legionella rubrilucens</name>
    <dbReference type="NCBI Taxonomy" id="458"/>
    <lineage>
        <taxon>Bacteria</taxon>
        <taxon>Pseudomonadati</taxon>
        <taxon>Pseudomonadota</taxon>
        <taxon>Gammaproteobacteria</taxon>
        <taxon>Legionellales</taxon>
        <taxon>Legionellaceae</taxon>
        <taxon>Legionella</taxon>
    </lineage>
</organism>
<evidence type="ECO:0000256" key="1">
    <source>
        <dbReference type="SAM" id="SignalP"/>
    </source>
</evidence>
<feature type="chain" id="PRO_5006916663" description="C-type lysozyme inhibitor domain-containing protein" evidence="1">
    <location>
        <begin position="19"/>
        <end position="125"/>
    </location>
</feature>